<protein>
    <submittedName>
        <fullName evidence="1">Uncharacterized protein</fullName>
    </submittedName>
</protein>
<evidence type="ECO:0000313" key="1">
    <source>
        <dbReference type="EMBL" id="GLS13138.1"/>
    </source>
</evidence>
<comment type="caution">
    <text evidence="1">The sequence shown here is derived from an EMBL/GenBank/DDBJ whole genome shotgun (WGS) entry which is preliminary data.</text>
</comment>
<name>A0ABQ6BY88_9BURK</name>
<sequence>MGRIVPGEAPAHLALQFVREAAGVFLAAQCPLSPVTGLGNQFIVL</sequence>
<dbReference type="EMBL" id="BSPB01000003">
    <property type="protein sequence ID" value="GLS13138.1"/>
    <property type="molecule type" value="Genomic_DNA"/>
</dbReference>
<gene>
    <name evidence="1" type="ORF">GCM10007935_05670</name>
</gene>
<accession>A0ABQ6BY88</accession>
<reference evidence="2" key="1">
    <citation type="journal article" date="2019" name="Int. J. Syst. Evol. Microbiol.">
        <title>The Global Catalogue of Microorganisms (GCM) 10K type strain sequencing project: providing services to taxonomists for standard genome sequencing and annotation.</title>
        <authorList>
            <consortium name="The Broad Institute Genomics Platform"/>
            <consortium name="The Broad Institute Genome Sequencing Center for Infectious Disease"/>
            <person name="Wu L."/>
            <person name="Ma J."/>
        </authorList>
    </citation>
    <scope>NUCLEOTIDE SEQUENCE [LARGE SCALE GENOMIC DNA]</scope>
    <source>
        <strain evidence="2">NBRC 109341</strain>
    </source>
</reference>
<organism evidence="1 2">
    <name type="scientific">Hydrogenophaga electricum</name>
    <dbReference type="NCBI Taxonomy" id="1230953"/>
    <lineage>
        <taxon>Bacteria</taxon>
        <taxon>Pseudomonadati</taxon>
        <taxon>Pseudomonadota</taxon>
        <taxon>Betaproteobacteria</taxon>
        <taxon>Burkholderiales</taxon>
        <taxon>Comamonadaceae</taxon>
        <taxon>Hydrogenophaga</taxon>
    </lineage>
</organism>
<keyword evidence="2" id="KW-1185">Reference proteome</keyword>
<dbReference type="Proteomes" id="UP001156903">
    <property type="component" value="Unassembled WGS sequence"/>
</dbReference>
<proteinExistence type="predicted"/>
<evidence type="ECO:0000313" key="2">
    <source>
        <dbReference type="Proteomes" id="UP001156903"/>
    </source>
</evidence>